<evidence type="ECO:0000259" key="4">
    <source>
        <dbReference type="Pfam" id="PF25877"/>
    </source>
</evidence>
<evidence type="ECO:0000313" key="6">
    <source>
        <dbReference type="Proteomes" id="UP001642483"/>
    </source>
</evidence>
<sequence>MSLDITVEAVCQFITDHGGKVKNTVLVSHFKKVLNNPETKDSARQKFKECVNTVAVVKTENGEKYVQLKKKYRSSLSAASSASEISGDGVPPLTPPADSTNSPSKSINEPKSSHEMSFTSPEEMPYADESEHSTHSSSRTSKHDRSSSPASHNGEHKSKKSSQHQLSPKQKATSSQPTEPKELSPSKHRKDPSHKLETTHASMSAPVEAPQGAAASPKKQTSPRKQSRAGQSETTRTEEKTAPAAKSQPHVDNSTFTAPSSVLMRKKKERKENVPPSPNLDHGSYVGSVERVRQNFQNKQRLNEDSASLALSEKSLDSKGEEQDYDEERPLPNVVLDINEKAWIIQSSKGSLVEMRKLLNVDQTLADRKVIAVK</sequence>
<dbReference type="PANTHER" id="PTHR14491">
    <property type="entry name" value="SOSONDOWAH, ISOFORM G"/>
    <property type="match status" value="1"/>
</dbReference>
<evidence type="ECO:0000256" key="2">
    <source>
        <dbReference type="ARBA" id="ARBA00023043"/>
    </source>
</evidence>
<dbReference type="EMBL" id="CAWYQH010000090">
    <property type="protein sequence ID" value="CAK8682064.1"/>
    <property type="molecule type" value="Genomic_DNA"/>
</dbReference>
<feature type="region of interest" description="Disordered" evidence="3">
    <location>
        <begin position="78"/>
        <end position="327"/>
    </location>
</feature>
<reference evidence="5 6" key="1">
    <citation type="submission" date="2024-02" db="EMBL/GenBank/DDBJ databases">
        <authorList>
            <person name="Daric V."/>
            <person name="Darras S."/>
        </authorList>
    </citation>
    <scope>NUCLEOTIDE SEQUENCE [LARGE SCALE GENOMIC DNA]</scope>
</reference>
<comment type="caution">
    <text evidence="5">The sequence shown here is derived from an EMBL/GenBank/DDBJ whole genome shotgun (WGS) entry which is preliminary data.</text>
</comment>
<name>A0ABP0FUH2_CLALP</name>
<feature type="compositionally biased region" description="Polar residues" evidence="3">
    <location>
        <begin position="250"/>
        <end position="260"/>
    </location>
</feature>
<organism evidence="5 6">
    <name type="scientific">Clavelina lepadiformis</name>
    <name type="common">Light-bulb sea squirt</name>
    <name type="synonym">Ascidia lepadiformis</name>
    <dbReference type="NCBI Taxonomy" id="159417"/>
    <lineage>
        <taxon>Eukaryota</taxon>
        <taxon>Metazoa</taxon>
        <taxon>Chordata</taxon>
        <taxon>Tunicata</taxon>
        <taxon>Ascidiacea</taxon>
        <taxon>Aplousobranchia</taxon>
        <taxon>Clavelinidae</taxon>
        <taxon>Clavelina</taxon>
    </lineage>
</organism>
<evidence type="ECO:0000256" key="1">
    <source>
        <dbReference type="ARBA" id="ARBA00022737"/>
    </source>
</evidence>
<gene>
    <name evidence="5" type="ORF">CVLEPA_LOCUS12277</name>
</gene>
<dbReference type="Pfam" id="PF25877">
    <property type="entry name" value="WHD_SOWAH"/>
    <property type="match status" value="1"/>
</dbReference>
<evidence type="ECO:0000313" key="5">
    <source>
        <dbReference type="EMBL" id="CAK8682064.1"/>
    </source>
</evidence>
<keyword evidence="6" id="KW-1185">Reference proteome</keyword>
<keyword evidence="1" id="KW-0677">Repeat</keyword>
<feature type="domain" description="SOWAHA-C winged helix-turn-helix" evidence="4">
    <location>
        <begin position="5"/>
        <end position="83"/>
    </location>
</feature>
<keyword evidence="2" id="KW-0040">ANK repeat</keyword>
<accession>A0ABP0FUH2</accession>
<proteinExistence type="predicted"/>
<feature type="compositionally biased region" description="Polar residues" evidence="3">
    <location>
        <begin position="97"/>
        <end position="120"/>
    </location>
</feature>
<dbReference type="InterPro" id="IPR058889">
    <property type="entry name" value="WHD_SOWAHA-C"/>
</dbReference>
<evidence type="ECO:0000256" key="3">
    <source>
        <dbReference type="SAM" id="MobiDB-lite"/>
    </source>
</evidence>
<dbReference type="Proteomes" id="UP001642483">
    <property type="component" value="Unassembled WGS sequence"/>
</dbReference>
<dbReference type="PANTHER" id="PTHR14491:SF7">
    <property type="entry name" value="SOSONDOWAH, ISOFORM G"/>
    <property type="match status" value="1"/>
</dbReference>
<protein>
    <recommendedName>
        <fullName evidence="4">SOWAHA-C winged helix-turn-helix domain-containing protein</fullName>
    </recommendedName>
</protein>